<evidence type="ECO:0000313" key="5">
    <source>
        <dbReference type="Proteomes" id="UP000829685"/>
    </source>
</evidence>
<evidence type="ECO:0000259" key="3">
    <source>
        <dbReference type="PROSITE" id="PS50018"/>
    </source>
</evidence>
<evidence type="ECO:0000313" key="4">
    <source>
        <dbReference type="EMBL" id="KAI1881695.1"/>
    </source>
</evidence>
<dbReference type="SUPFAM" id="SSF49562">
    <property type="entry name" value="C2 domain (Calcium/lipid-binding domain, CaLB)"/>
    <property type="match status" value="1"/>
</dbReference>
<dbReference type="PANTHER" id="PTHR10194">
    <property type="entry name" value="RAS GTPASE-ACTIVATING PROTEINS"/>
    <property type="match status" value="1"/>
</dbReference>
<dbReference type="AlphaFoldDB" id="A0A9P9WZ92"/>
<dbReference type="InterPro" id="IPR023152">
    <property type="entry name" value="RasGAP_CS"/>
</dbReference>
<proteinExistence type="predicted"/>
<feature type="region of interest" description="Disordered" evidence="2">
    <location>
        <begin position="1"/>
        <end position="168"/>
    </location>
</feature>
<feature type="compositionally biased region" description="Basic and acidic residues" evidence="2">
    <location>
        <begin position="1228"/>
        <end position="1253"/>
    </location>
</feature>
<dbReference type="SMART" id="SM00323">
    <property type="entry name" value="RasGAP"/>
    <property type="match status" value="1"/>
</dbReference>
<dbReference type="Gene3D" id="1.10.506.10">
    <property type="entry name" value="GTPase Activation - p120gap, domain 1"/>
    <property type="match status" value="1"/>
</dbReference>
<feature type="region of interest" description="Disordered" evidence="2">
    <location>
        <begin position="371"/>
        <end position="391"/>
    </location>
</feature>
<evidence type="ECO:0000256" key="2">
    <source>
        <dbReference type="SAM" id="MobiDB-lite"/>
    </source>
</evidence>
<feature type="domain" description="Ras-GAP" evidence="3">
    <location>
        <begin position="753"/>
        <end position="987"/>
    </location>
</feature>
<feature type="region of interest" description="Disordered" evidence="2">
    <location>
        <begin position="183"/>
        <end position="246"/>
    </location>
</feature>
<dbReference type="CDD" id="cd05137">
    <property type="entry name" value="RasGAP_CLA2_BUD2"/>
    <property type="match status" value="1"/>
</dbReference>
<dbReference type="CDD" id="cd00030">
    <property type="entry name" value="C2"/>
    <property type="match status" value="1"/>
</dbReference>
<feature type="region of interest" description="Disordered" evidence="2">
    <location>
        <begin position="1181"/>
        <end position="1270"/>
    </location>
</feature>
<comment type="caution">
    <text evidence="4">The sequence shown here is derived from an EMBL/GenBank/DDBJ whole genome shotgun (WGS) entry which is preliminary data.</text>
</comment>
<dbReference type="InterPro" id="IPR039360">
    <property type="entry name" value="Ras_GTPase"/>
</dbReference>
<dbReference type="Proteomes" id="UP000829685">
    <property type="component" value="Unassembled WGS sequence"/>
</dbReference>
<name>A0A9P9WZ92_9PEZI</name>
<feature type="compositionally biased region" description="Low complexity" evidence="2">
    <location>
        <begin position="198"/>
        <end position="209"/>
    </location>
</feature>
<dbReference type="InterPro" id="IPR001936">
    <property type="entry name" value="RasGAP_dom"/>
</dbReference>
<dbReference type="GO" id="GO:0007165">
    <property type="term" value="P:signal transduction"/>
    <property type="evidence" value="ECO:0007669"/>
    <property type="project" value="UniProtKB-ARBA"/>
</dbReference>
<dbReference type="PROSITE" id="PS00509">
    <property type="entry name" value="RAS_GTPASE_ACTIV_1"/>
    <property type="match status" value="1"/>
</dbReference>
<dbReference type="Pfam" id="PF00616">
    <property type="entry name" value="RasGAP"/>
    <property type="match status" value="1"/>
</dbReference>
<feature type="compositionally biased region" description="Basic and acidic residues" evidence="2">
    <location>
        <begin position="13"/>
        <end position="31"/>
    </location>
</feature>
<reference evidence="4" key="1">
    <citation type="submission" date="2021-03" db="EMBL/GenBank/DDBJ databases">
        <title>Revisited historic fungal species revealed as producer of novel bioactive compounds through whole genome sequencing and comparative genomics.</title>
        <authorList>
            <person name="Vignolle G.A."/>
            <person name="Hochenegger N."/>
            <person name="Mach R.L."/>
            <person name="Mach-Aigner A.R."/>
            <person name="Javad Rahimi M."/>
            <person name="Salim K.A."/>
            <person name="Chan C.M."/>
            <person name="Lim L.B.L."/>
            <person name="Cai F."/>
            <person name="Druzhinina I.S."/>
            <person name="U'Ren J.M."/>
            <person name="Derntl C."/>
        </authorList>
    </citation>
    <scope>NUCLEOTIDE SEQUENCE</scope>
    <source>
        <strain evidence="4">TUCIM 5799</strain>
    </source>
</reference>
<dbReference type="PANTHER" id="PTHR10194:SF60">
    <property type="entry name" value="RAS GTPASE-ACTIVATING PROTEIN RASKOL"/>
    <property type="match status" value="1"/>
</dbReference>
<feature type="compositionally biased region" description="Basic residues" evidence="2">
    <location>
        <begin position="212"/>
        <end position="226"/>
    </location>
</feature>
<dbReference type="InterPro" id="IPR035892">
    <property type="entry name" value="C2_domain_sf"/>
</dbReference>
<accession>A0A9P9WZ92</accession>
<dbReference type="EMBL" id="JAFIMR010000001">
    <property type="protein sequence ID" value="KAI1881695.1"/>
    <property type="molecule type" value="Genomic_DNA"/>
</dbReference>
<dbReference type="InterPro" id="IPR008936">
    <property type="entry name" value="Rho_GTPase_activation_prot"/>
</dbReference>
<gene>
    <name evidence="4" type="ORF">JX265_000521</name>
</gene>
<dbReference type="PROSITE" id="PS50018">
    <property type="entry name" value="RAS_GTPASE_ACTIV_2"/>
    <property type="match status" value="1"/>
</dbReference>
<organism evidence="4 5">
    <name type="scientific">Neoarthrinium moseri</name>
    <dbReference type="NCBI Taxonomy" id="1658444"/>
    <lineage>
        <taxon>Eukaryota</taxon>
        <taxon>Fungi</taxon>
        <taxon>Dikarya</taxon>
        <taxon>Ascomycota</taxon>
        <taxon>Pezizomycotina</taxon>
        <taxon>Sordariomycetes</taxon>
        <taxon>Xylariomycetidae</taxon>
        <taxon>Amphisphaeriales</taxon>
        <taxon>Apiosporaceae</taxon>
        <taxon>Neoarthrinium</taxon>
    </lineage>
</organism>
<dbReference type="Gene3D" id="2.60.40.150">
    <property type="entry name" value="C2 domain"/>
    <property type="match status" value="1"/>
</dbReference>
<keyword evidence="5" id="KW-1185">Reference proteome</keyword>
<feature type="compositionally biased region" description="Polar residues" evidence="2">
    <location>
        <begin position="40"/>
        <end position="90"/>
    </location>
</feature>
<dbReference type="GO" id="GO:0005096">
    <property type="term" value="F:GTPase activator activity"/>
    <property type="evidence" value="ECO:0007669"/>
    <property type="project" value="UniProtKB-KW"/>
</dbReference>
<feature type="compositionally biased region" description="Polar residues" evidence="2">
    <location>
        <begin position="1193"/>
        <end position="1202"/>
    </location>
</feature>
<feature type="compositionally biased region" description="Polar residues" evidence="2">
    <location>
        <begin position="157"/>
        <end position="166"/>
    </location>
</feature>
<protein>
    <recommendedName>
        <fullName evidence="3">Ras-GAP domain-containing protein</fullName>
    </recommendedName>
</protein>
<feature type="compositionally biased region" description="Low complexity" evidence="2">
    <location>
        <begin position="109"/>
        <end position="125"/>
    </location>
</feature>
<dbReference type="SUPFAM" id="SSF48350">
    <property type="entry name" value="GTPase activation domain, GAP"/>
    <property type="match status" value="1"/>
</dbReference>
<evidence type="ECO:0000256" key="1">
    <source>
        <dbReference type="ARBA" id="ARBA00022468"/>
    </source>
</evidence>
<sequence length="1270" mass="140946">MMDGRATNGASGQERRSVDAGRGKDRDRDARTGAATTTTNSRPAANVQSTIRTVTPESSDNGRGPMDTSTTQASQPSRGYGTTSPQTSPRSIPGGERRRQGVVFNDAFEGSGDSSESSPPQQQRSAVRPRTHTMDGALALRQQTTASTVDNRHRVGSFSSSGSTPFNDIDVRPRAAALESVAYQPAATSRGPAPDLKVTVSSTSTSTSTSKHDKRSSNRRLIKRASSRPTSPLVSPPPSVDSLPLPIPTDDANQVLLLMRTLCGRMKGEVEYQGEPNGPWYSGICYIDEERGSLLFDSGQNGPFHIPLVGDLRGCRVLPANYPEHGGQCLELLNQKMGIELLLKPLVAEEFNLWLAALLCWQQVRPTGVRLPSAKGGNPPPTTSRADMRRRGSSVAGAAASKDANIIKVGKVMLWDKGTATSPRAIVKRPSTRDLRGATTAWVRVSCILQDNGEFKLMSENDVTVLSIIELSQLSRCAIQQLDKSVLDEDYCIAIFPTYSSTSRQLSIFRPVYIALDSRVLFEVWFVLLRAFAVPDLYGIESATEQAVEVTNYDKEFEGQMFRLEKTIQVRVTEAKLRRLDQRFEQHDKHHKNERDPLIGNYLAEVILDGEVRARTTTQTDTNKPFWREAAQFTELSTSLPYLSVVLKRVDGNLDSFSHQLQASLGLPKTGNLTEIMCGAVDIPLDKLERGKDHEQWHQIHDEKNESIGSMFVKVNHEELVVLMSQDYRPISDLLHKFSLGLTSQIAAAMPQQLRRLAEMFINIFQVSNSSVQWLLVLVEEEIDGISGQNSMKKMRFSRRLKSNDSNNSASDRELLVRDMGKSLAGEANLLFRGNTLLTQALEFHMRRLGKEYLEEILSDKIFEINELNPDCEVDPSRIQHHDDINQHWVQLMQLTTEVWECIAASATKLPAELRQILKYIRAVAEDRYGDFLRTVTYTSVSGFLFLRFICPAILNPKLFGLLRDNPRPRAQRTLTLIAKGLQALANLSTFGKKESWMEPMNRFLNIQRQPFKDFVDQICSIPAERAATLLPATYTTPITILGRLSPASREGFPALPYLIDHARNFAALIKLWLECHHAAAADSHTFEGELADFHHLCVKLQKRSDECMAKVEAVRMAESASVATDDVADSLEKASIMDSVHLAYGSPSIWVDNDPYRAPGSSGSDIEGNDRSIFRELKFVGGRDGNPHRQVSDSSDISNIGGTLRRNGKKPRAFLSGLIGGKKDKHGKGDSHHSGSSTVRERKDKEDRERKGFLGGLADGWPSSENSKH</sequence>
<keyword evidence="1" id="KW-0343">GTPase activation</keyword>